<dbReference type="SUPFAM" id="SSF51283">
    <property type="entry name" value="dUTPase-like"/>
    <property type="match status" value="1"/>
</dbReference>
<name>R4HLG7_ADE16</name>
<dbReference type="EMBL" id="JN860680">
    <property type="protein sequence ID" value="AET87336.1"/>
    <property type="molecule type" value="Genomic_DNA"/>
</dbReference>
<sequence>MADEALYVYFRGPGATLPEQQQQRNNYIFYSPVPFTLYPRGVALLYLRLSIIIPRGYVGCFFSLTDANMSGLYASSRIIHAGHREELSVLLFNHDDRFYEGRAGDPVACLVMERLIYPPVRQATMI</sequence>
<dbReference type="Proteomes" id="UP000168592">
    <property type="component" value="Segment"/>
</dbReference>
<accession>R4HLG7</accession>
<reference evidence="2 3" key="1">
    <citation type="submission" date="2011-10" db="EMBL/GenBank/DDBJ databases">
        <title>Genomics and bioinformatics of human adenovirus type 16 strain E26.</title>
        <authorList>
            <person name="Dehghan S."/>
            <person name="Liu E.B."/>
            <person name="Seto J."/>
            <person name="Torres S."/>
            <person name="Hudson N.R."/>
            <person name="Kajon A."/>
            <person name="Metzgar D."/>
            <person name="Dyer D.W."/>
            <person name="Chodosh J."/>
            <person name="Jones M.S."/>
            <person name="Seto D."/>
        </authorList>
    </citation>
    <scope>NUCLEOTIDE SEQUENCE [LARGE SCALE GENOMIC DNA]</scope>
    <source>
        <strain evidence="2">E26</strain>
    </source>
</reference>
<evidence type="ECO:0000313" key="2">
    <source>
        <dbReference type="EMBL" id="AET87336.1"/>
    </source>
</evidence>
<dbReference type="InterPro" id="IPR029054">
    <property type="entry name" value="dUTPase-like"/>
</dbReference>
<evidence type="ECO:0000259" key="1">
    <source>
        <dbReference type="Pfam" id="PF00692"/>
    </source>
</evidence>
<evidence type="ECO:0000313" key="3">
    <source>
        <dbReference type="Proteomes" id="UP000168592"/>
    </source>
</evidence>
<dbReference type="InterPro" id="IPR036157">
    <property type="entry name" value="dUTPase-like_sf"/>
</dbReference>
<proteinExistence type="predicted"/>
<dbReference type="Pfam" id="PF00692">
    <property type="entry name" value="dUTPase"/>
    <property type="match status" value="1"/>
</dbReference>
<gene>
    <name evidence="2" type="primary">E4</name>
</gene>
<organism evidence="2 3">
    <name type="scientific">Human adenovirus B serotype 16</name>
    <name type="common">HAdV-16</name>
    <name type="synonym">Human adenovirus 16</name>
    <dbReference type="NCBI Taxonomy" id="31544"/>
    <lineage>
        <taxon>Viruses</taxon>
        <taxon>Varidnaviria</taxon>
        <taxon>Bamfordvirae</taxon>
        <taxon>Preplasmiviricota</taxon>
        <taxon>Polisuviricotina</taxon>
        <taxon>Pharingeaviricetes</taxon>
        <taxon>Rowavirales</taxon>
        <taxon>Adenoviridae</taxon>
        <taxon>Mastadenovirus</taxon>
        <taxon>Mastadenovirus blackbeardi</taxon>
        <taxon>Human mastadenovirus B</taxon>
    </lineage>
</organism>
<protein>
    <submittedName>
        <fullName evidence="2">ORF1</fullName>
    </submittedName>
</protein>
<organismHost>
    <name type="scientific">Homo sapiens</name>
    <name type="common">Human</name>
    <dbReference type="NCBI Taxonomy" id="9606"/>
</organismHost>
<feature type="domain" description="dUTPase-like" evidence="1">
    <location>
        <begin position="27"/>
        <end position="121"/>
    </location>
</feature>
<dbReference type="Gene3D" id="2.70.40.10">
    <property type="match status" value="1"/>
</dbReference>